<sequence length="851" mass="96806">MHYFTLAGKTALQEQLTPLGVWEMDVETIWLTLSLRCVFIYNNQLLHKAKATVKKTDVGEEQELPFNHLKDAENHLPQATLLGDSSGMSCVADFPSKVKQLTYDLSQYRMCIYANRSTHLQCPYHRMHKCELLMFAPREPLKNLHADLHSMIPYMTQLLQNCTKSTEFNCQNNVNEYLSSDVHAPFDVLSVADLMEPCSHPRQYAWGKTREYTIAIAMGILGTVGLMGNFLSCAVIITYLLKFSGTFVLFLFLSLADSLVVVMQIIDAYRNSVMVDYYTQISSEQLEDSGAVWGRDWSCKLFLFFWHFALQLAAWLVMALSVDRYSSLKHIHVTRNKSLVYRRAWIIGGVVVTLLIMFNLPFLVYTKSVVYKMPCGFSHFCIYTAWSQTTWNQGQPSNGTNSTIHNSVHGYLKQENSSFPSIHPIYNQASRHSSRAISLWLSRQHLVVFGLIPYTVTFVFNIILIMYLRSSPHPVSVCRNRTPSLPEIDQIVQPVKRTTTCGVNGKKTLFGQSCCQGLRKSNGSHQRKSTGAISLVSLNEKVRMKTGTIENKDYRAADRFGLLPLPHSRAAQSTLEENISCDSQLTGNNPSEKNNSLSIPLGELCSPNKTLSSKGDIHSVRDNVIAGEAAHAKWRCSFGSSRNHEVDCAPRLIQQSDVVGGKARLPSFVLSRRRRSSSSSGWWIGQTRTTVLLLVVTFTFIGLTLPYMVYTEIKQFQPGGASRIYNFHTHHIFEELGRFLLFINNGLNFLVYMTGRQFRKGFRSLIYRIRASLCSWSLEHRNQWYRHPPNRQRNTILLISNRNGGQTCKLKFTPNLRDRCKPVRYTDSEALIRGLPKIAQTNKPFCRLDLT</sequence>
<protein>
    <recommendedName>
        <fullName evidence="7">G-protein coupled receptors family 1 profile domain-containing protein</fullName>
    </recommendedName>
</protein>
<evidence type="ECO:0000256" key="3">
    <source>
        <dbReference type="ARBA" id="ARBA00022989"/>
    </source>
</evidence>
<dbReference type="EMBL" id="QNGE01000836">
    <property type="protein sequence ID" value="KAA3679136.1"/>
    <property type="molecule type" value="Genomic_DNA"/>
</dbReference>
<dbReference type="PRINTS" id="PR00237">
    <property type="entry name" value="GPCRRHODOPSN"/>
</dbReference>
<feature type="transmembrane region" description="Helical" evidence="6">
    <location>
        <begin position="736"/>
        <end position="755"/>
    </location>
</feature>
<comment type="similarity">
    <text evidence="5">Belongs to the G-protein coupled receptor 1 family.</text>
</comment>
<dbReference type="PANTHER" id="PTHR46641">
    <property type="entry name" value="FMRFAMIDE RECEPTOR-RELATED"/>
    <property type="match status" value="1"/>
</dbReference>
<dbReference type="SUPFAM" id="SSF81321">
    <property type="entry name" value="Family A G protein-coupled receptor-like"/>
    <property type="match status" value="1"/>
</dbReference>
<keyword evidence="5" id="KW-0807">Transducer</keyword>
<dbReference type="GO" id="GO:0004930">
    <property type="term" value="F:G protein-coupled receptor activity"/>
    <property type="evidence" value="ECO:0007669"/>
    <property type="project" value="UniProtKB-KW"/>
</dbReference>
<keyword evidence="3 6" id="KW-1133">Transmembrane helix</keyword>
<feature type="transmembrane region" description="Helical" evidence="6">
    <location>
        <begin position="301"/>
        <end position="322"/>
    </location>
</feature>
<keyword evidence="5" id="KW-0675">Receptor</keyword>
<evidence type="ECO:0000313" key="8">
    <source>
        <dbReference type="EMBL" id="KAA3679136.1"/>
    </source>
</evidence>
<feature type="transmembrane region" description="Helical" evidence="6">
    <location>
        <begin position="343"/>
        <end position="364"/>
    </location>
</feature>
<keyword evidence="5" id="KW-0297">G-protein coupled receptor</keyword>
<evidence type="ECO:0000256" key="5">
    <source>
        <dbReference type="RuleBase" id="RU000688"/>
    </source>
</evidence>
<dbReference type="Proteomes" id="UP000324629">
    <property type="component" value="Unassembled WGS sequence"/>
</dbReference>
<dbReference type="InterPro" id="IPR017452">
    <property type="entry name" value="GPCR_Rhodpsn_7TM"/>
</dbReference>
<dbReference type="InterPro" id="IPR000276">
    <property type="entry name" value="GPCR_Rhodpsn"/>
</dbReference>
<proteinExistence type="inferred from homology"/>
<comment type="caution">
    <text evidence="8">The sequence shown here is derived from an EMBL/GenBank/DDBJ whole genome shotgun (WGS) entry which is preliminary data.</text>
</comment>
<comment type="subcellular location">
    <subcellularLocation>
        <location evidence="1">Membrane</location>
    </subcellularLocation>
</comment>
<evidence type="ECO:0000256" key="6">
    <source>
        <dbReference type="SAM" id="Phobius"/>
    </source>
</evidence>
<reference evidence="8 9" key="1">
    <citation type="journal article" date="2019" name="Gigascience">
        <title>Whole-genome sequence of the oriental lung fluke Paragonimus westermani.</title>
        <authorList>
            <person name="Oey H."/>
            <person name="Zakrzewski M."/>
            <person name="Narain K."/>
            <person name="Devi K.R."/>
            <person name="Agatsuma T."/>
            <person name="Nawaratna S."/>
            <person name="Gobert G.N."/>
            <person name="Jones M.K."/>
            <person name="Ragan M.A."/>
            <person name="McManus D.P."/>
            <person name="Krause L."/>
        </authorList>
    </citation>
    <scope>NUCLEOTIDE SEQUENCE [LARGE SCALE GENOMIC DNA]</scope>
    <source>
        <strain evidence="8 9">IND2009</strain>
    </source>
</reference>
<dbReference type="PROSITE" id="PS50262">
    <property type="entry name" value="G_PROTEIN_RECEP_F1_2"/>
    <property type="match status" value="1"/>
</dbReference>
<evidence type="ECO:0000256" key="2">
    <source>
        <dbReference type="ARBA" id="ARBA00022692"/>
    </source>
</evidence>
<dbReference type="CDD" id="cd00637">
    <property type="entry name" value="7tm_classA_rhodopsin-like"/>
    <property type="match status" value="1"/>
</dbReference>
<keyword evidence="4 6" id="KW-0472">Membrane</keyword>
<dbReference type="InterPro" id="IPR052954">
    <property type="entry name" value="GPCR-Ligand_Int"/>
</dbReference>
<keyword evidence="2 5" id="KW-0812">Transmembrane</keyword>
<organism evidence="8 9">
    <name type="scientific">Paragonimus westermani</name>
    <dbReference type="NCBI Taxonomy" id="34504"/>
    <lineage>
        <taxon>Eukaryota</taxon>
        <taxon>Metazoa</taxon>
        <taxon>Spiralia</taxon>
        <taxon>Lophotrochozoa</taxon>
        <taxon>Platyhelminthes</taxon>
        <taxon>Trematoda</taxon>
        <taxon>Digenea</taxon>
        <taxon>Plagiorchiida</taxon>
        <taxon>Troglotremata</taxon>
        <taxon>Troglotrematidae</taxon>
        <taxon>Paragonimus</taxon>
    </lineage>
</organism>
<dbReference type="GO" id="GO:0016020">
    <property type="term" value="C:membrane"/>
    <property type="evidence" value="ECO:0007669"/>
    <property type="project" value="UniProtKB-SubCell"/>
</dbReference>
<gene>
    <name evidence="8" type="ORF">DEA37_0000913</name>
</gene>
<dbReference type="AlphaFoldDB" id="A0A5J4NU54"/>
<evidence type="ECO:0000313" key="9">
    <source>
        <dbReference type="Proteomes" id="UP000324629"/>
    </source>
</evidence>
<evidence type="ECO:0000256" key="1">
    <source>
        <dbReference type="ARBA" id="ARBA00004370"/>
    </source>
</evidence>
<dbReference type="PROSITE" id="PS00237">
    <property type="entry name" value="G_PROTEIN_RECEP_F1_1"/>
    <property type="match status" value="1"/>
</dbReference>
<evidence type="ECO:0000259" key="7">
    <source>
        <dbReference type="PROSITE" id="PS50262"/>
    </source>
</evidence>
<feature type="transmembrane region" description="Helical" evidence="6">
    <location>
        <begin position="212"/>
        <end position="240"/>
    </location>
</feature>
<feature type="transmembrane region" description="Helical" evidence="6">
    <location>
        <begin position="691"/>
        <end position="710"/>
    </location>
</feature>
<feature type="domain" description="G-protein coupled receptors family 1 profile" evidence="7">
    <location>
        <begin position="228"/>
        <end position="752"/>
    </location>
</feature>
<evidence type="ECO:0000256" key="4">
    <source>
        <dbReference type="ARBA" id="ARBA00023136"/>
    </source>
</evidence>
<accession>A0A5J4NU54</accession>
<dbReference type="Gene3D" id="1.20.1070.10">
    <property type="entry name" value="Rhodopsin 7-helix transmembrane proteins"/>
    <property type="match status" value="2"/>
</dbReference>
<feature type="transmembrane region" description="Helical" evidence="6">
    <location>
        <begin position="446"/>
        <end position="468"/>
    </location>
</feature>
<name>A0A5J4NU54_9TREM</name>
<keyword evidence="9" id="KW-1185">Reference proteome</keyword>
<feature type="transmembrane region" description="Helical" evidence="6">
    <location>
        <begin position="247"/>
        <end position="266"/>
    </location>
</feature>